<dbReference type="Pfam" id="PF10418">
    <property type="entry name" value="DHODB_Fe-S_bind"/>
    <property type="match status" value="1"/>
</dbReference>
<dbReference type="GO" id="GO:0051537">
    <property type="term" value="F:2 iron, 2 sulfur cluster binding"/>
    <property type="evidence" value="ECO:0007669"/>
    <property type="project" value="InterPro"/>
</dbReference>
<accession>A0A9K3GJL7</accession>
<comment type="caution">
    <text evidence="2">The sequence shown here is derived from an EMBL/GenBank/DDBJ whole genome shotgun (WGS) entry which is preliminary data.</text>
</comment>
<organism evidence="2 3">
    <name type="scientific">Kipferlia bialata</name>
    <dbReference type="NCBI Taxonomy" id="797122"/>
    <lineage>
        <taxon>Eukaryota</taxon>
        <taxon>Metamonada</taxon>
        <taxon>Carpediemonas-like organisms</taxon>
        <taxon>Kipferlia</taxon>
    </lineage>
</organism>
<dbReference type="InterPro" id="IPR001433">
    <property type="entry name" value="OxRdtase_FAD/NAD-bd"/>
</dbReference>
<feature type="non-terminal residue" evidence="2">
    <location>
        <position position="295"/>
    </location>
</feature>
<dbReference type="InterPro" id="IPR017927">
    <property type="entry name" value="FAD-bd_FR_type"/>
</dbReference>
<sequence>MTIDIEDTALGRCRVDSHCGDASQYQVKPENTFSIADAPDEMLNCIVRKVQLSESIVELDVFCPPIANNCSPGQFVIVRTSERAERIPLTIADFSRDDGTITMVIQSVGQSSTAINSFGEGERFLDLVGPLGHKSDIENYGTVVCVAGGVGVAPIYPIQRALKAAGNHVISIFGSRNKDLLFWQDKMAACADETYICTDDGSYGEQGFVTNVLQRLIDEGRQLDHCLSIGPGIMMRNTCRVTEREPRTDAARATGCLPIPTVVSLNTIMVDGTGMCGGCRVTVGEFTKFACVDGP</sequence>
<dbReference type="CDD" id="cd06219">
    <property type="entry name" value="DHOD_e_trans_like1"/>
    <property type="match status" value="1"/>
</dbReference>
<keyword evidence="3" id="KW-1185">Reference proteome</keyword>
<name>A0A9K3GJL7_9EUKA</name>
<dbReference type="InterPro" id="IPR039261">
    <property type="entry name" value="FNR_nucleotide-bd"/>
</dbReference>
<dbReference type="PANTHER" id="PTHR43513:SF3">
    <property type="entry name" value="DIHYDROOROTATE DEHYDROGENASE B (NAD(+)), ELECTRON TRANSFER SUBUNIT-RELATED"/>
    <property type="match status" value="1"/>
</dbReference>
<dbReference type="NCBIfam" id="NF004862">
    <property type="entry name" value="PRK06222.1"/>
    <property type="match status" value="1"/>
</dbReference>
<dbReference type="SUPFAM" id="SSF52343">
    <property type="entry name" value="Ferredoxin reductase-like, C-terminal NADP-linked domain"/>
    <property type="match status" value="1"/>
</dbReference>
<protein>
    <submittedName>
        <fullName evidence="2">Cytochrome-c3 hydrogenase, gamma subunit</fullName>
    </submittedName>
</protein>
<dbReference type="PANTHER" id="PTHR43513">
    <property type="entry name" value="DIHYDROOROTATE DEHYDROGENASE B (NAD(+)), ELECTRON TRANSFER SUBUNIT"/>
    <property type="match status" value="1"/>
</dbReference>
<dbReference type="InterPro" id="IPR050353">
    <property type="entry name" value="PyrK_electron_transfer"/>
</dbReference>
<dbReference type="GO" id="GO:0006221">
    <property type="term" value="P:pyrimidine nucleotide biosynthetic process"/>
    <property type="evidence" value="ECO:0007669"/>
    <property type="project" value="InterPro"/>
</dbReference>
<dbReference type="AlphaFoldDB" id="A0A9K3GJL7"/>
<dbReference type="EMBL" id="BDIP01002434">
    <property type="protein sequence ID" value="GIQ86294.1"/>
    <property type="molecule type" value="Genomic_DNA"/>
</dbReference>
<dbReference type="Gene3D" id="3.40.50.80">
    <property type="entry name" value="Nucleotide-binding domain of ferredoxin-NADP reductase (FNR) module"/>
    <property type="match status" value="1"/>
</dbReference>
<dbReference type="OrthoDB" id="10250374at2759"/>
<dbReference type="InterPro" id="IPR019480">
    <property type="entry name" value="Dihydroorotate_DH_Fe-S-bd"/>
</dbReference>
<dbReference type="InterPro" id="IPR017938">
    <property type="entry name" value="Riboflavin_synthase-like_b-brl"/>
</dbReference>
<dbReference type="SUPFAM" id="SSF63380">
    <property type="entry name" value="Riboflavin synthase domain-like"/>
    <property type="match status" value="1"/>
</dbReference>
<gene>
    <name evidence="2" type="ORF">KIPB_008121</name>
</gene>
<dbReference type="PROSITE" id="PS51384">
    <property type="entry name" value="FAD_FR"/>
    <property type="match status" value="1"/>
</dbReference>
<dbReference type="GO" id="GO:0016491">
    <property type="term" value="F:oxidoreductase activity"/>
    <property type="evidence" value="ECO:0007669"/>
    <property type="project" value="InterPro"/>
</dbReference>
<dbReference type="Gene3D" id="2.40.30.10">
    <property type="entry name" value="Translation factors"/>
    <property type="match status" value="1"/>
</dbReference>
<dbReference type="InterPro" id="IPR012165">
    <property type="entry name" value="Cyt_c3_hydrogenase_gsu"/>
</dbReference>
<dbReference type="Pfam" id="PF00175">
    <property type="entry name" value="NAD_binding_1"/>
    <property type="match status" value="1"/>
</dbReference>
<evidence type="ECO:0000259" key="1">
    <source>
        <dbReference type="PROSITE" id="PS51384"/>
    </source>
</evidence>
<reference evidence="2 3" key="1">
    <citation type="journal article" date="2018" name="PLoS ONE">
        <title>The draft genome of Kipferlia bialata reveals reductive genome evolution in fornicate parasites.</title>
        <authorList>
            <person name="Tanifuji G."/>
            <person name="Takabayashi S."/>
            <person name="Kume K."/>
            <person name="Takagi M."/>
            <person name="Nakayama T."/>
            <person name="Kamikawa R."/>
            <person name="Inagaki Y."/>
            <person name="Hashimoto T."/>
        </authorList>
    </citation>
    <scope>NUCLEOTIDE SEQUENCE [LARGE SCALE GENOMIC DNA]</scope>
    <source>
        <strain evidence="2">NY0173</strain>
    </source>
</reference>
<dbReference type="GO" id="GO:0050660">
    <property type="term" value="F:flavin adenine dinucleotide binding"/>
    <property type="evidence" value="ECO:0007669"/>
    <property type="project" value="InterPro"/>
</dbReference>
<evidence type="ECO:0000313" key="2">
    <source>
        <dbReference type="EMBL" id="GIQ86294.1"/>
    </source>
</evidence>
<proteinExistence type="predicted"/>
<feature type="domain" description="FAD-binding FR-type" evidence="1">
    <location>
        <begin position="39"/>
        <end position="137"/>
    </location>
</feature>
<dbReference type="PIRSF" id="PIRSF006816">
    <property type="entry name" value="Cyc3_hyd_g"/>
    <property type="match status" value="1"/>
</dbReference>
<evidence type="ECO:0000313" key="3">
    <source>
        <dbReference type="Proteomes" id="UP000265618"/>
    </source>
</evidence>
<dbReference type="Proteomes" id="UP000265618">
    <property type="component" value="Unassembled WGS sequence"/>
</dbReference>